<comment type="subunit">
    <text evidence="5">Part of the 50S ribosomal subunit.</text>
</comment>
<name>A0A1F6GMP9_9PROT</name>
<dbReference type="InterPro" id="IPR041988">
    <property type="entry name" value="Ribosomal_uL24_KOW"/>
</dbReference>
<dbReference type="PROSITE" id="PS01108">
    <property type="entry name" value="RIBOSOMAL_L24"/>
    <property type="match status" value="1"/>
</dbReference>
<dbReference type="SMART" id="SM00739">
    <property type="entry name" value="KOW"/>
    <property type="match status" value="1"/>
</dbReference>
<accession>A0A1F6GMP9</accession>
<dbReference type="GO" id="GO:0005840">
    <property type="term" value="C:ribosome"/>
    <property type="evidence" value="ECO:0007669"/>
    <property type="project" value="UniProtKB-KW"/>
</dbReference>
<dbReference type="HAMAP" id="MF_01326_B">
    <property type="entry name" value="Ribosomal_uL24_B"/>
    <property type="match status" value="1"/>
</dbReference>
<evidence type="ECO:0000256" key="1">
    <source>
        <dbReference type="ARBA" id="ARBA00010618"/>
    </source>
</evidence>
<evidence type="ECO:0000313" key="8">
    <source>
        <dbReference type="EMBL" id="OGG99379.1"/>
    </source>
</evidence>
<comment type="function">
    <text evidence="5">One of the proteins that surrounds the polypeptide exit tunnel on the outside of the subunit.</text>
</comment>
<protein>
    <recommendedName>
        <fullName evidence="4 5">Large ribosomal subunit protein uL24</fullName>
    </recommendedName>
</protein>
<evidence type="ECO:0000256" key="6">
    <source>
        <dbReference type="RuleBase" id="RU003477"/>
    </source>
</evidence>
<comment type="caution">
    <text evidence="8">The sequence shown here is derived from an EMBL/GenBank/DDBJ whole genome shotgun (WGS) entry which is preliminary data.</text>
</comment>
<gene>
    <name evidence="5" type="primary">rplX</name>
    <name evidence="8" type="ORF">A2557_12320</name>
</gene>
<dbReference type="NCBIfam" id="TIGR01079">
    <property type="entry name" value="rplX_bact"/>
    <property type="match status" value="1"/>
</dbReference>
<evidence type="ECO:0000259" key="7">
    <source>
        <dbReference type="SMART" id="SM00739"/>
    </source>
</evidence>
<feature type="domain" description="KOW" evidence="7">
    <location>
        <begin position="15"/>
        <end position="42"/>
    </location>
</feature>
<keyword evidence="5" id="KW-0694">RNA-binding</keyword>
<dbReference type="GO" id="GO:1990904">
    <property type="term" value="C:ribonucleoprotein complex"/>
    <property type="evidence" value="ECO:0007669"/>
    <property type="project" value="UniProtKB-KW"/>
</dbReference>
<keyword evidence="3 5" id="KW-0687">Ribonucleoprotein</keyword>
<dbReference type="InterPro" id="IPR008991">
    <property type="entry name" value="Translation_prot_SH3-like_sf"/>
</dbReference>
<dbReference type="InterPro" id="IPR005824">
    <property type="entry name" value="KOW"/>
</dbReference>
<dbReference type="Pfam" id="PF00467">
    <property type="entry name" value="KOW"/>
    <property type="match status" value="1"/>
</dbReference>
<dbReference type="SUPFAM" id="SSF50104">
    <property type="entry name" value="Translation proteins SH3-like domain"/>
    <property type="match status" value="1"/>
</dbReference>
<evidence type="ECO:0000256" key="5">
    <source>
        <dbReference type="HAMAP-Rule" id="MF_01326"/>
    </source>
</evidence>
<sequence length="116" mass="12713">MKQKAAKATKRHKLSLKRGDLVQVISGKDKGATGKILKLDREKLRVVVEGVNLVTKHVKPNGTNQEGKIDKFEAPIHYSNVLLYCEKSGKGERLKVTIGADGSKTRVFAQSNISAD</sequence>
<reference evidence="8 9" key="1">
    <citation type="journal article" date="2016" name="Nat. Commun.">
        <title>Thousands of microbial genomes shed light on interconnected biogeochemical processes in an aquifer system.</title>
        <authorList>
            <person name="Anantharaman K."/>
            <person name="Brown C.T."/>
            <person name="Hug L.A."/>
            <person name="Sharon I."/>
            <person name="Castelle C.J."/>
            <person name="Probst A.J."/>
            <person name="Thomas B.C."/>
            <person name="Singh A."/>
            <person name="Wilkins M.J."/>
            <person name="Karaoz U."/>
            <person name="Brodie E.L."/>
            <person name="Williams K.H."/>
            <person name="Hubbard S.S."/>
            <person name="Banfield J.F."/>
        </authorList>
    </citation>
    <scope>NUCLEOTIDE SEQUENCE [LARGE SCALE GENOMIC DNA]</scope>
</reference>
<dbReference type="GO" id="GO:0019843">
    <property type="term" value="F:rRNA binding"/>
    <property type="evidence" value="ECO:0007669"/>
    <property type="project" value="UniProtKB-UniRule"/>
</dbReference>
<comment type="similarity">
    <text evidence="1 5 6">Belongs to the universal ribosomal protein uL24 family.</text>
</comment>
<evidence type="ECO:0000256" key="3">
    <source>
        <dbReference type="ARBA" id="ARBA00023274"/>
    </source>
</evidence>
<dbReference type="EMBL" id="MFNF01000057">
    <property type="protein sequence ID" value="OGG99379.1"/>
    <property type="molecule type" value="Genomic_DNA"/>
</dbReference>
<evidence type="ECO:0000256" key="2">
    <source>
        <dbReference type="ARBA" id="ARBA00022980"/>
    </source>
</evidence>
<dbReference type="GO" id="GO:0006412">
    <property type="term" value="P:translation"/>
    <property type="evidence" value="ECO:0007669"/>
    <property type="project" value="UniProtKB-UniRule"/>
</dbReference>
<dbReference type="Gene3D" id="2.30.30.30">
    <property type="match status" value="1"/>
</dbReference>
<dbReference type="PANTHER" id="PTHR12903">
    <property type="entry name" value="MITOCHONDRIAL RIBOSOMAL PROTEIN L24"/>
    <property type="match status" value="1"/>
</dbReference>
<evidence type="ECO:0000256" key="4">
    <source>
        <dbReference type="ARBA" id="ARBA00035206"/>
    </source>
</evidence>
<dbReference type="Proteomes" id="UP000177583">
    <property type="component" value="Unassembled WGS sequence"/>
</dbReference>
<dbReference type="InterPro" id="IPR057264">
    <property type="entry name" value="Ribosomal_uL24_C"/>
</dbReference>
<dbReference type="InterPro" id="IPR003256">
    <property type="entry name" value="Ribosomal_uL24"/>
</dbReference>
<proteinExistence type="inferred from homology"/>
<dbReference type="InterPro" id="IPR005825">
    <property type="entry name" value="Ribosomal_uL24_CS"/>
</dbReference>
<evidence type="ECO:0000313" key="9">
    <source>
        <dbReference type="Proteomes" id="UP000177583"/>
    </source>
</evidence>
<dbReference type="GO" id="GO:0003735">
    <property type="term" value="F:structural constituent of ribosome"/>
    <property type="evidence" value="ECO:0007669"/>
    <property type="project" value="InterPro"/>
</dbReference>
<comment type="function">
    <text evidence="5">One of two assembly initiator proteins, it binds directly to the 5'-end of the 23S rRNA, where it nucleates assembly of the 50S subunit.</text>
</comment>
<keyword evidence="2 5" id="KW-0689">Ribosomal protein</keyword>
<dbReference type="CDD" id="cd06089">
    <property type="entry name" value="KOW_RPL26"/>
    <property type="match status" value="1"/>
</dbReference>
<organism evidence="8 9">
    <name type="scientific">Candidatus Lambdaproteobacteria bacterium RIFOXYD2_FULL_56_26</name>
    <dbReference type="NCBI Taxonomy" id="1817773"/>
    <lineage>
        <taxon>Bacteria</taxon>
        <taxon>Pseudomonadati</taxon>
        <taxon>Pseudomonadota</taxon>
        <taxon>Candidatus Lambdaproteobacteria</taxon>
    </lineage>
</organism>
<keyword evidence="5" id="KW-0699">rRNA-binding</keyword>
<dbReference type="Pfam" id="PF17136">
    <property type="entry name" value="ribosomal_L24"/>
    <property type="match status" value="1"/>
</dbReference>
<dbReference type="InterPro" id="IPR014722">
    <property type="entry name" value="Rib_uL2_dom2"/>
</dbReference>
<dbReference type="AlphaFoldDB" id="A0A1F6GMP9"/>